<feature type="chain" id="PRO_5024907305" description="Low-complexity protein" evidence="2">
    <location>
        <begin position="26"/>
        <end position="106"/>
    </location>
</feature>
<gene>
    <name evidence="3" type="ORF">F6R98_04625</name>
</gene>
<dbReference type="EMBL" id="CP044205">
    <property type="protein sequence ID" value="QFY42004.1"/>
    <property type="molecule type" value="Genomic_DNA"/>
</dbReference>
<evidence type="ECO:0000313" key="3">
    <source>
        <dbReference type="EMBL" id="QFY42004.1"/>
    </source>
</evidence>
<evidence type="ECO:0008006" key="5">
    <source>
        <dbReference type="Google" id="ProtNLM"/>
    </source>
</evidence>
<name>A0A5Q0BIM0_9GAMM</name>
<evidence type="ECO:0000313" key="4">
    <source>
        <dbReference type="Proteomes" id="UP000325755"/>
    </source>
</evidence>
<dbReference type="KEGG" id="mmob:F6R98_04625"/>
<evidence type="ECO:0000256" key="2">
    <source>
        <dbReference type="SAM" id="SignalP"/>
    </source>
</evidence>
<protein>
    <recommendedName>
        <fullName evidence="5">Low-complexity protein</fullName>
    </recommendedName>
</protein>
<dbReference type="InParanoid" id="A0A5Q0BIM0"/>
<feature type="region of interest" description="Disordered" evidence="1">
    <location>
        <begin position="70"/>
        <end position="96"/>
    </location>
</feature>
<sequence>MNNKTLSLTLGAIAASVALSPSVNASENPFAMKTLPNATVVAEASDKMKAGKCGEGKCSAKKAPDAATAAKTKACRRTRSGKTRFDHRHSRTAGDRSGLGFAGYGI</sequence>
<dbReference type="Proteomes" id="UP000325755">
    <property type="component" value="Chromosome"/>
</dbReference>
<reference evidence="3 4" key="1">
    <citation type="submission" date="2019-09" db="EMBL/GenBank/DDBJ databases">
        <title>Ecophysiology of the spiral-shaped methanotroph Methylospira mobilis as revealed by the complete genome sequence.</title>
        <authorList>
            <person name="Oshkin I.Y."/>
            <person name="Dedysh S.N."/>
            <person name="Miroshnikov K."/>
            <person name="Danilova O.V."/>
            <person name="Hakobyan A."/>
            <person name="Liesack W."/>
        </authorList>
    </citation>
    <scope>NUCLEOTIDE SEQUENCE [LARGE SCALE GENOMIC DNA]</scope>
    <source>
        <strain evidence="3 4">Shm1</strain>
    </source>
</reference>
<keyword evidence="4" id="KW-1185">Reference proteome</keyword>
<accession>A0A5Q0BIM0</accession>
<evidence type="ECO:0000256" key="1">
    <source>
        <dbReference type="SAM" id="MobiDB-lite"/>
    </source>
</evidence>
<dbReference type="OrthoDB" id="5570495at2"/>
<keyword evidence="2" id="KW-0732">Signal</keyword>
<feature type="compositionally biased region" description="Basic residues" evidence="1">
    <location>
        <begin position="73"/>
        <end position="91"/>
    </location>
</feature>
<organism evidence="3 4">
    <name type="scientific">Candidatus Methylospira mobilis</name>
    <dbReference type="NCBI Taxonomy" id="1808979"/>
    <lineage>
        <taxon>Bacteria</taxon>
        <taxon>Pseudomonadati</taxon>
        <taxon>Pseudomonadota</taxon>
        <taxon>Gammaproteobacteria</taxon>
        <taxon>Methylococcales</taxon>
        <taxon>Methylococcaceae</taxon>
        <taxon>Candidatus Methylospira</taxon>
    </lineage>
</organism>
<proteinExistence type="predicted"/>
<feature type="signal peptide" evidence="2">
    <location>
        <begin position="1"/>
        <end position="25"/>
    </location>
</feature>
<dbReference type="AlphaFoldDB" id="A0A5Q0BIM0"/>